<keyword evidence="1" id="KW-0472">Membrane</keyword>
<accession>A0A8S9ZFY7</accession>
<keyword evidence="1" id="KW-1133">Transmembrane helix</keyword>
<evidence type="ECO:0000313" key="2">
    <source>
        <dbReference type="EMBL" id="KAF7632195.1"/>
    </source>
</evidence>
<reference evidence="2" key="1">
    <citation type="journal article" date="2020" name="Ecol. Evol.">
        <title>Genome structure and content of the rice root-knot nematode (Meloidogyne graminicola).</title>
        <authorList>
            <person name="Phan N.T."/>
            <person name="Danchin E.G.J."/>
            <person name="Klopp C."/>
            <person name="Perfus-Barbeoch L."/>
            <person name="Kozlowski D.K."/>
            <person name="Koutsovoulos G.D."/>
            <person name="Lopez-Roques C."/>
            <person name="Bouchez O."/>
            <person name="Zahm M."/>
            <person name="Besnard G."/>
            <person name="Bellafiore S."/>
        </authorList>
    </citation>
    <scope>NUCLEOTIDE SEQUENCE</scope>
    <source>
        <strain evidence="2">VN-18</strain>
    </source>
</reference>
<keyword evidence="3" id="KW-1185">Reference proteome</keyword>
<feature type="transmembrane region" description="Helical" evidence="1">
    <location>
        <begin position="28"/>
        <end position="50"/>
    </location>
</feature>
<evidence type="ECO:0008006" key="4">
    <source>
        <dbReference type="Google" id="ProtNLM"/>
    </source>
</evidence>
<gene>
    <name evidence="2" type="ORF">Mgra_00008380</name>
</gene>
<dbReference type="EMBL" id="JABEBT010000109">
    <property type="protein sequence ID" value="KAF7632195.1"/>
    <property type="molecule type" value="Genomic_DNA"/>
</dbReference>
<keyword evidence="1" id="KW-0812">Transmembrane</keyword>
<dbReference type="OrthoDB" id="5873812at2759"/>
<name>A0A8S9ZFY7_9BILA</name>
<dbReference type="Proteomes" id="UP000605970">
    <property type="component" value="Unassembled WGS sequence"/>
</dbReference>
<evidence type="ECO:0000313" key="3">
    <source>
        <dbReference type="Proteomes" id="UP000605970"/>
    </source>
</evidence>
<protein>
    <recommendedName>
        <fullName evidence="4">Transmembrane protein</fullName>
    </recommendedName>
</protein>
<proteinExistence type="predicted"/>
<dbReference type="AlphaFoldDB" id="A0A8S9ZFY7"/>
<sequence>MPQSSNNSQKSEIIQNNKSSKNNQNNSFIKYLIIYFLLNLFFIYQLIVYIQNHNHLGGLIFWDTAFLLIVNLDPKFPPLKWIFTEYFKKDFITKLGSESQPLIQIIGVVVFQALLFVNFTHSIEAIFCDDSK</sequence>
<evidence type="ECO:0000256" key="1">
    <source>
        <dbReference type="SAM" id="Phobius"/>
    </source>
</evidence>
<organism evidence="2 3">
    <name type="scientific">Meloidogyne graminicola</name>
    <dbReference type="NCBI Taxonomy" id="189291"/>
    <lineage>
        <taxon>Eukaryota</taxon>
        <taxon>Metazoa</taxon>
        <taxon>Ecdysozoa</taxon>
        <taxon>Nematoda</taxon>
        <taxon>Chromadorea</taxon>
        <taxon>Rhabditida</taxon>
        <taxon>Tylenchina</taxon>
        <taxon>Tylenchomorpha</taxon>
        <taxon>Tylenchoidea</taxon>
        <taxon>Meloidogynidae</taxon>
        <taxon>Meloidogyninae</taxon>
        <taxon>Meloidogyne</taxon>
    </lineage>
</organism>
<comment type="caution">
    <text evidence="2">The sequence shown here is derived from an EMBL/GenBank/DDBJ whole genome shotgun (WGS) entry which is preliminary data.</text>
</comment>